<keyword evidence="1" id="KW-1133">Transmembrane helix</keyword>
<dbReference type="GO" id="GO:0006508">
    <property type="term" value="P:proteolysis"/>
    <property type="evidence" value="ECO:0007669"/>
    <property type="project" value="UniProtKB-KW"/>
</dbReference>
<dbReference type="GO" id="GO:0080120">
    <property type="term" value="P:CAAX-box protein maturation"/>
    <property type="evidence" value="ECO:0007669"/>
    <property type="project" value="UniProtKB-ARBA"/>
</dbReference>
<evidence type="ECO:0000259" key="2">
    <source>
        <dbReference type="Pfam" id="PF02517"/>
    </source>
</evidence>
<evidence type="ECO:0000313" key="4">
    <source>
        <dbReference type="Proteomes" id="UP000510822"/>
    </source>
</evidence>
<feature type="domain" description="CAAX prenyl protease 2/Lysostaphin resistance protein A-like" evidence="2">
    <location>
        <begin position="126"/>
        <end position="215"/>
    </location>
</feature>
<dbReference type="PANTHER" id="PTHR39430:SF1">
    <property type="entry name" value="PROTEASE"/>
    <property type="match status" value="1"/>
</dbReference>
<dbReference type="EMBL" id="CP058952">
    <property type="protein sequence ID" value="QLI81523.1"/>
    <property type="molecule type" value="Genomic_DNA"/>
</dbReference>
<feature type="transmembrane region" description="Helical" evidence="1">
    <location>
        <begin position="21"/>
        <end position="40"/>
    </location>
</feature>
<dbReference type="KEGG" id="cfon:HZU75_08265"/>
<keyword evidence="1" id="KW-0472">Membrane</keyword>
<dbReference type="GO" id="GO:0008237">
    <property type="term" value="F:metallopeptidase activity"/>
    <property type="evidence" value="ECO:0007669"/>
    <property type="project" value="UniProtKB-KW"/>
</dbReference>
<gene>
    <name evidence="3" type="ORF">HZU75_08265</name>
</gene>
<dbReference type="Proteomes" id="UP000510822">
    <property type="component" value="Chromosome"/>
</dbReference>
<keyword evidence="3" id="KW-0645">Protease</keyword>
<dbReference type="PANTHER" id="PTHR39430">
    <property type="entry name" value="MEMBRANE-ASSOCIATED PROTEASE-RELATED"/>
    <property type="match status" value="1"/>
</dbReference>
<organism evidence="3 4">
    <name type="scientific">Chitinibacter fontanus</name>
    <dbReference type="NCBI Taxonomy" id="1737446"/>
    <lineage>
        <taxon>Bacteria</taxon>
        <taxon>Pseudomonadati</taxon>
        <taxon>Pseudomonadota</taxon>
        <taxon>Betaproteobacteria</taxon>
        <taxon>Neisseriales</taxon>
        <taxon>Chitinibacteraceae</taxon>
        <taxon>Chitinibacter</taxon>
    </lineage>
</organism>
<sequence>MNTTSTAPFEPLRRLLRFPPIQIAVMYFSLMFVHLAGIVFMQTFGQSPITRLASAIPIVANLLLVYCSLTYWLERRALQELALAKLGRELLIGLLLGFGLHSLCVLIAALLGVYQFGGLDSWSNLMPSAAAFSVPLFEELAFRGAIFLVLERVLGSWLALAISSLIFGLVHLANAGESFAGIASIVLIFGPMLAAPLMLTRCLWMGIGLHMAWNYTMGKVFSGAISGGEPAAGLFKITVQGPEYLTGGSAGMEGSWIAMIVCLLATLAMLSLTVRRGLIQPPSWRRQD</sequence>
<reference evidence="3 4" key="1">
    <citation type="journal article" date="2016" name="Int. J. Syst. Evol. Microbiol.">
        <title>Chitinibacter fontanus sp. nov., isolated from a spring.</title>
        <authorList>
            <person name="Sheu S.Y."/>
            <person name="Li Y.S."/>
            <person name="Young C.C."/>
            <person name="Chen W.M."/>
        </authorList>
    </citation>
    <scope>NUCLEOTIDE SEQUENCE [LARGE SCALE GENOMIC DNA]</scope>
    <source>
        <strain evidence="3 4">STM-7</strain>
    </source>
</reference>
<dbReference type="RefSeq" id="WP_180308648.1">
    <property type="nucleotide sequence ID" value="NZ_CP058952.1"/>
</dbReference>
<keyword evidence="3" id="KW-0378">Hydrolase</keyword>
<feature type="transmembrane region" description="Helical" evidence="1">
    <location>
        <begin position="94"/>
        <end position="117"/>
    </location>
</feature>
<dbReference type="GO" id="GO:0004175">
    <property type="term" value="F:endopeptidase activity"/>
    <property type="evidence" value="ECO:0007669"/>
    <property type="project" value="UniProtKB-ARBA"/>
</dbReference>
<evidence type="ECO:0000313" key="3">
    <source>
        <dbReference type="EMBL" id="QLI81523.1"/>
    </source>
</evidence>
<keyword evidence="3" id="KW-0482">Metalloprotease</keyword>
<accession>A0A7D5Z5Y7</accession>
<keyword evidence="1" id="KW-0812">Transmembrane</keyword>
<evidence type="ECO:0000256" key="1">
    <source>
        <dbReference type="SAM" id="Phobius"/>
    </source>
</evidence>
<name>A0A7D5Z5Y7_9NEIS</name>
<dbReference type="AlphaFoldDB" id="A0A7D5Z5Y7"/>
<dbReference type="InterPro" id="IPR003675">
    <property type="entry name" value="Rce1/LyrA-like_dom"/>
</dbReference>
<keyword evidence="4" id="KW-1185">Reference proteome</keyword>
<feature type="transmembrane region" description="Helical" evidence="1">
    <location>
        <begin position="179"/>
        <end position="200"/>
    </location>
</feature>
<feature type="transmembrane region" description="Helical" evidence="1">
    <location>
        <begin position="52"/>
        <end position="73"/>
    </location>
</feature>
<proteinExistence type="predicted"/>
<feature type="transmembrane region" description="Helical" evidence="1">
    <location>
        <begin position="157"/>
        <end position="173"/>
    </location>
</feature>
<dbReference type="Pfam" id="PF02517">
    <property type="entry name" value="Rce1-like"/>
    <property type="match status" value="1"/>
</dbReference>
<feature type="transmembrane region" description="Helical" evidence="1">
    <location>
        <begin position="255"/>
        <end position="274"/>
    </location>
</feature>
<protein>
    <submittedName>
        <fullName evidence="3">CPBP family intramembrane metalloprotease</fullName>
    </submittedName>
</protein>